<accession>A0A972VZY4</accession>
<feature type="transmembrane region" description="Helical" evidence="8">
    <location>
        <begin position="268"/>
        <end position="286"/>
    </location>
</feature>
<feature type="transmembrane region" description="Helical" evidence="8">
    <location>
        <begin position="125"/>
        <end position="142"/>
    </location>
</feature>
<dbReference type="NCBIfam" id="TIGR00688">
    <property type="entry name" value="rarD"/>
    <property type="match status" value="1"/>
</dbReference>
<evidence type="ECO:0000256" key="4">
    <source>
        <dbReference type="ARBA" id="ARBA00022475"/>
    </source>
</evidence>
<dbReference type="Pfam" id="PF00892">
    <property type="entry name" value="EamA"/>
    <property type="match status" value="2"/>
</dbReference>
<dbReference type="EMBL" id="JABMOJ010000395">
    <property type="protein sequence ID" value="NQV65782.1"/>
    <property type="molecule type" value="Genomic_DNA"/>
</dbReference>
<feature type="transmembrane region" description="Helical" evidence="8">
    <location>
        <begin position="70"/>
        <end position="88"/>
    </location>
</feature>
<evidence type="ECO:0000256" key="8">
    <source>
        <dbReference type="SAM" id="Phobius"/>
    </source>
</evidence>
<sequence length="300" mass="33257">MFDQRTKHGAYFALAAYGFWGVAPIYFKLLSHVSPVEILCHRVIWSVFLLLGILAYTGQLPVLRVTRRQLGLCLVTAILLSINWLIFIDAIISNNIVEASLGYFINPLVNVFLGMLFLREYLRPLQWIAISIAALGIGFQVFTLGALPWVSLALAFSFGFYGLIRKTLQLHPVGGLAIETLMMLPPALACLAWFYSQGAVSFAHIDRSTDVLLMLGGVVTSFPLLCFAAAVGRLSLTAAGMFQYLAPSLTLVIAVVIFNEAFGVERLITFACIWVALLIFSIEALHHHRRINLRLKTNLL</sequence>
<dbReference type="InterPro" id="IPR000620">
    <property type="entry name" value="EamA_dom"/>
</dbReference>
<comment type="subcellular location">
    <subcellularLocation>
        <location evidence="1">Cell membrane</location>
        <topology evidence="1">Multi-pass membrane protein</topology>
    </subcellularLocation>
</comment>
<feature type="transmembrane region" description="Helical" evidence="8">
    <location>
        <begin position="100"/>
        <end position="118"/>
    </location>
</feature>
<keyword evidence="5 8" id="KW-0812">Transmembrane</keyword>
<name>A0A972VZY4_9GAMM</name>
<evidence type="ECO:0000256" key="2">
    <source>
        <dbReference type="ARBA" id="ARBA00007362"/>
    </source>
</evidence>
<keyword evidence="3" id="KW-0813">Transport</keyword>
<feature type="domain" description="EamA" evidence="9">
    <location>
        <begin position="9"/>
        <end position="138"/>
    </location>
</feature>
<proteinExistence type="inferred from homology"/>
<keyword evidence="4" id="KW-1003">Cell membrane</keyword>
<evidence type="ECO:0000313" key="11">
    <source>
        <dbReference type="Proteomes" id="UP000754644"/>
    </source>
</evidence>
<evidence type="ECO:0000256" key="6">
    <source>
        <dbReference type="ARBA" id="ARBA00022989"/>
    </source>
</evidence>
<evidence type="ECO:0000259" key="9">
    <source>
        <dbReference type="Pfam" id="PF00892"/>
    </source>
</evidence>
<dbReference type="InterPro" id="IPR037185">
    <property type="entry name" value="EmrE-like"/>
</dbReference>
<evidence type="ECO:0000256" key="3">
    <source>
        <dbReference type="ARBA" id="ARBA00022448"/>
    </source>
</evidence>
<feature type="transmembrane region" description="Helical" evidence="8">
    <location>
        <begin position="43"/>
        <end position="63"/>
    </location>
</feature>
<protein>
    <submittedName>
        <fullName evidence="10">EamA family transporter RarD</fullName>
    </submittedName>
</protein>
<dbReference type="InterPro" id="IPR004626">
    <property type="entry name" value="RarD"/>
</dbReference>
<feature type="transmembrane region" description="Helical" evidence="8">
    <location>
        <begin position="211"/>
        <end position="232"/>
    </location>
</feature>
<dbReference type="GO" id="GO:0005886">
    <property type="term" value="C:plasma membrane"/>
    <property type="evidence" value="ECO:0007669"/>
    <property type="project" value="UniProtKB-SubCell"/>
</dbReference>
<feature type="transmembrane region" description="Helical" evidence="8">
    <location>
        <begin position="12"/>
        <end position="31"/>
    </location>
</feature>
<comment type="caution">
    <text evidence="10">The sequence shown here is derived from an EMBL/GenBank/DDBJ whole genome shotgun (WGS) entry which is preliminary data.</text>
</comment>
<evidence type="ECO:0000256" key="5">
    <source>
        <dbReference type="ARBA" id="ARBA00022692"/>
    </source>
</evidence>
<reference evidence="10" key="1">
    <citation type="submission" date="2020-05" db="EMBL/GenBank/DDBJ databases">
        <title>Sulfur intermediates as new biogeochemical hubs in an aquatic model microbial ecosystem.</title>
        <authorList>
            <person name="Vigneron A."/>
        </authorList>
    </citation>
    <scope>NUCLEOTIDE SEQUENCE</scope>
    <source>
        <strain evidence="10">Bin.250</strain>
    </source>
</reference>
<feature type="domain" description="EamA" evidence="9">
    <location>
        <begin position="152"/>
        <end position="281"/>
    </location>
</feature>
<keyword evidence="6 8" id="KW-1133">Transmembrane helix</keyword>
<gene>
    <name evidence="10" type="primary">rarD</name>
    <name evidence="10" type="ORF">HQ497_10500</name>
</gene>
<comment type="similarity">
    <text evidence="2">Belongs to the EamA transporter family.</text>
</comment>
<feature type="transmembrane region" description="Helical" evidence="8">
    <location>
        <begin position="148"/>
        <end position="164"/>
    </location>
</feature>
<dbReference type="PANTHER" id="PTHR22911:SF137">
    <property type="entry name" value="SOLUTE CARRIER FAMILY 35 MEMBER G2-RELATED"/>
    <property type="match status" value="1"/>
</dbReference>
<dbReference type="SUPFAM" id="SSF103481">
    <property type="entry name" value="Multidrug resistance efflux transporter EmrE"/>
    <property type="match status" value="2"/>
</dbReference>
<evidence type="ECO:0000256" key="7">
    <source>
        <dbReference type="ARBA" id="ARBA00023136"/>
    </source>
</evidence>
<dbReference type="PANTHER" id="PTHR22911">
    <property type="entry name" value="ACYL-MALONYL CONDENSING ENZYME-RELATED"/>
    <property type="match status" value="1"/>
</dbReference>
<dbReference type="Proteomes" id="UP000754644">
    <property type="component" value="Unassembled WGS sequence"/>
</dbReference>
<feature type="transmembrane region" description="Helical" evidence="8">
    <location>
        <begin position="244"/>
        <end position="262"/>
    </location>
</feature>
<evidence type="ECO:0000313" key="10">
    <source>
        <dbReference type="EMBL" id="NQV65782.1"/>
    </source>
</evidence>
<evidence type="ECO:0000256" key="1">
    <source>
        <dbReference type="ARBA" id="ARBA00004651"/>
    </source>
</evidence>
<dbReference type="AlphaFoldDB" id="A0A972VZY4"/>
<keyword evidence="7 8" id="KW-0472">Membrane</keyword>
<organism evidence="10 11">
    <name type="scientific">SAR86 cluster bacterium</name>
    <dbReference type="NCBI Taxonomy" id="2030880"/>
    <lineage>
        <taxon>Bacteria</taxon>
        <taxon>Pseudomonadati</taxon>
        <taxon>Pseudomonadota</taxon>
        <taxon>Gammaproteobacteria</taxon>
        <taxon>SAR86 cluster</taxon>
    </lineage>
</organism>
<feature type="transmembrane region" description="Helical" evidence="8">
    <location>
        <begin position="176"/>
        <end position="196"/>
    </location>
</feature>